<dbReference type="OrthoDB" id="2113005at2"/>
<evidence type="ECO:0000313" key="3">
    <source>
        <dbReference type="Proteomes" id="UP000185669"/>
    </source>
</evidence>
<evidence type="ECO:0000256" key="1">
    <source>
        <dbReference type="SAM" id="Phobius"/>
    </source>
</evidence>
<reference evidence="3" key="1">
    <citation type="submission" date="2017-01" db="EMBL/GenBank/DDBJ databases">
        <authorList>
            <person name="Varghese N."/>
            <person name="Submissions S."/>
        </authorList>
    </citation>
    <scope>NUCLEOTIDE SEQUENCE [LARGE SCALE GENOMIC DNA]</scope>
    <source>
        <strain evidence="3">ATCC 700103</strain>
    </source>
</reference>
<organism evidence="2 3">
    <name type="scientific">Halanaerobium kushneri</name>
    <dbReference type="NCBI Taxonomy" id="56779"/>
    <lineage>
        <taxon>Bacteria</taxon>
        <taxon>Bacillati</taxon>
        <taxon>Bacillota</taxon>
        <taxon>Clostridia</taxon>
        <taxon>Halanaerobiales</taxon>
        <taxon>Halanaerobiaceae</taxon>
        <taxon>Halanaerobium</taxon>
    </lineage>
</organism>
<dbReference type="RefSeq" id="WP_076543351.1">
    <property type="nucleotide sequence ID" value="NZ_FTNC01000001.1"/>
</dbReference>
<feature type="transmembrane region" description="Helical" evidence="1">
    <location>
        <begin position="7"/>
        <end position="23"/>
    </location>
</feature>
<dbReference type="Gene3D" id="1.20.1740.10">
    <property type="entry name" value="Amino acid/polyamine transporter I"/>
    <property type="match status" value="1"/>
</dbReference>
<feature type="transmembrane region" description="Helical" evidence="1">
    <location>
        <begin position="84"/>
        <end position="102"/>
    </location>
</feature>
<keyword evidence="1" id="KW-1133">Transmembrane helix</keyword>
<accession>A0A1N6PCC2</accession>
<keyword evidence="1" id="KW-0472">Membrane</keyword>
<sequence>MDKRKLGILLITVGLFILLNTLNLISDDIFLYLLSAGFIFTYFMLGARKHYRNIGFLIPGSILLAIALFSDLERLDFVDKLGGGFFFIMLGLAFLIVLIHTSAFKKWDWPIYPAAALIVFGLFVIFVDNNDFIQKMEYLNYITPLVLIGLGVFFLYQNKQNK</sequence>
<name>A0A1N6PCC2_9FIRM</name>
<evidence type="ECO:0008006" key="4">
    <source>
        <dbReference type="Google" id="ProtNLM"/>
    </source>
</evidence>
<dbReference type="Proteomes" id="UP000185669">
    <property type="component" value="Unassembled WGS sequence"/>
</dbReference>
<evidence type="ECO:0000313" key="2">
    <source>
        <dbReference type="EMBL" id="SIQ01842.1"/>
    </source>
</evidence>
<proteinExistence type="predicted"/>
<dbReference type="AlphaFoldDB" id="A0A1N6PCC2"/>
<feature type="transmembrane region" description="Helical" evidence="1">
    <location>
        <begin position="54"/>
        <end position="72"/>
    </location>
</feature>
<protein>
    <recommendedName>
        <fullName evidence="4">DUF5668 domain-containing protein</fullName>
    </recommendedName>
</protein>
<feature type="transmembrane region" description="Helical" evidence="1">
    <location>
        <begin position="109"/>
        <end position="126"/>
    </location>
</feature>
<feature type="transmembrane region" description="Helical" evidence="1">
    <location>
        <begin position="138"/>
        <end position="156"/>
    </location>
</feature>
<feature type="transmembrane region" description="Helical" evidence="1">
    <location>
        <begin position="29"/>
        <end position="47"/>
    </location>
</feature>
<dbReference type="STRING" id="56779.SAMN05421834_10132"/>
<keyword evidence="1" id="KW-0812">Transmembrane</keyword>
<dbReference type="EMBL" id="FTNC01000001">
    <property type="protein sequence ID" value="SIQ01842.1"/>
    <property type="molecule type" value="Genomic_DNA"/>
</dbReference>
<keyword evidence="3" id="KW-1185">Reference proteome</keyword>
<gene>
    <name evidence="2" type="ORF">SAMN05421834_10132</name>
</gene>